<protein>
    <submittedName>
        <fullName evidence="3">Uncharacterized protein</fullName>
    </submittedName>
</protein>
<evidence type="ECO:0000313" key="3">
    <source>
        <dbReference type="EMBL" id="EIE23060.1"/>
    </source>
</evidence>
<dbReference type="PANTHER" id="PTHR45831">
    <property type="entry name" value="LD24721P"/>
    <property type="match status" value="1"/>
</dbReference>
<dbReference type="PANTHER" id="PTHR45831:SF2">
    <property type="entry name" value="LD24721P"/>
    <property type="match status" value="1"/>
</dbReference>
<dbReference type="Gene3D" id="1.25.40.10">
    <property type="entry name" value="Tetratricopeptide repeat domain"/>
    <property type="match status" value="1"/>
</dbReference>
<dbReference type="Pfam" id="PF13181">
    <property type="entry name" value="TPR_8"/>
    <property type="match status" value="1"/>
</dbReference>
<dbReference type="Proteomes" id="UP000007264">
    <property type="component" value="Unassembled WGS sequence"/>
</dbReference>
<sequence>MGARVTFGRPTVDDIISALQVAMAFPLVGKGKRPYEVLVAWRLRDMWPKLEKWLREMEILPCLERREEAAVTSAAHGLHIEGRNNPGKRPYEVLVTRRLRNMWPQLKKFLHEIEIVATLETRKAAMLPSVDHALVMEAQSSPEPKLPKPPIPIEQLKLEGNQFYALQQYVEAADSNRAIAYLQLGLHAKALADAEEAIRLNPKYIKGYARKGLALEKLGRVADARAHYRGCIFTLKRNECFKTALQRMETNNL</sequence>
<dbReference type="GeneID" id="17041048"/>
<organism evidence="3 4">
    <name type="scientific">Coccomyxa subellipsoidea (strain C-169)</name>
    <name type="common">Green microalga</name>
    <dbReference type="NCBI Taxonomy" id="574566"/>
    <lineage>
        <taxon>Eukaryota</taxon>
        <taxon>Viridiplantae</taxon>
        <taxon>Chlorophyta</taxon>
        <taxon>core chlorophytes</taxon>
        <taxon>Trebouxiophyceae</taxon>
        <taxon>Trebouxiophyceae incertae sedis</taxon>
        <taxon>Coccomyxaceae</taxon>
        <taxon>Coccomyxa</taxon>
        <taxon>Coccomyxa subellipsoidea</taxon>
    </lineage>
</organism>
<dbReference type="GO" id="GO:0016020">
    <property type="term" value="C:membrane"/>
    <property type="evidence" value="ECO:0007669"/>
    <property type="project" value="TreeGrafter"/>
</dbReference>
<dbReference type="InterPro" id="IPR047150">
    <property type="entry name" value="SGT"/>
</dbReference>
<gene>
    <name evidence="3" type="ORF">COCSUDRAFT_63442</name>
</gene>
<dbReference type="GO" id="GO:0060090">
    <property type="term" value="F:molecular adaptor activity"/>
    <property type="evidence" value="ECO:0007669"/>
    <property type="project" value="TreeGrafter"/>
</dbReference>
<evidence type="ECO:0000256" key="1">
    <source>
        <dbReference type="ARBA" id="ARBA00022737"/>
    </source>
</evidence>
<reference evidence="3 4" key="1">
    <citation type="journal article" date="2012" name="Genome Biol.">
        <title>The genome of the polar eukaryotic microalga coccomyxa subellipsoidea reveals traits of cold adaptation.</title>
        <authorList>
            <person name="Blanc G."/>
            <person name="Agarkova I."/>
            <person name="Grimwood J."/>
            <person name="Kuo A."/>
            <person name="Brueggeman A."/>
            <person name="Dunigan D."/>
            <person name="Gurnon J."/>
            <person name="Ladunga I."/>
            <person name="Lindquist E."/>
            <person name="Lucas S."/>
            <person name="Pangilinan J."/>
            <person name="Proschold T."/>
            <person name="Salamov A."/>
            <person name="Schmutz J."/>
            <person name="Weeks D."/>
            <person name="Yamada T."/>
            <person name="Claverie J.M."/>
            <person name="Grigoriev I."/>
            <person name="Van Etten J."/>
            <person name="Lomsadze A."/>
            <person name="Borodovsky M."/>
        </authorList>
    </citation>
    <scope>NUCLEOTIDE SEQUENCE [LARGE SCALE GENOMIC DNA]</scope>
    <source>
        <strain evidence="3 4">C-169</strain>
    </source>
</reference>
<dbReference type="STRING" id="574566.I0YXE1"/>
<dbReference type="AlphaFoldDB" id="I0YXE1"/>
<dbReference type="SMART" id="SM00028">
    <property type="entry name" value="TPR"/>
    <property type="match status" value="2"/>
</dbReference>
<dbReference type="KEGG" id="csl:COCSUDRAFT_63442"/>
<dbReference type="GO" id="GO:0006620">
    <property type="term" value="P:post-translational protein targeting to endoplasmic reticulum membrane"/>
    <property type="evidence" value="ECO:0007669"/>
    <property type="project" value="TreeGrafter"/>
</dbReference>
<keyword evidence="1" id="KW-0677">Repeat</keyword>
<keyword evidence="2" id="KW-0802">TPR repeat</keyword>
<name>I0YXE1_COCSC</name>
<dbReference type="EMBL" id="AGSI01000008">
    <property type="protein sequence ID" value="EIE23060.1"/>
    <property type="molecule type" value="Genomic_DNA"/>
</dbReference>
<accession>I0YXE1</accession>
<dbReference type="OrthoDB" id="2423701at2759"/>
<proteinExistence type="predicted"/>
<comment type="caution">
    <text evidence="3">The sequence shown here is derived from an EMBL/GenBank/DDBJ whole genome shotgun (WGS) entry which is preliminary data.</text>
</comment>
<dbReference type="SUPFAM" id="SSF48452">
    <property type="entry name" value="TPR-like"/>
    <property type="match status" value="1"/>
</dbReference>
<dbReference type="GO" id="GO:0072380">
    <property type="term" value="C:TRC complex"/>
    <property type="evidence" value="ECO:0007669"/>
    <property type="project" value="TreeGrafter"/>
</dbReference>
<dbReference type="RefSeq" id="XP_005647604.1">
    <property type="nucleotide sequence ID" value="XM_005647547.1"/>
</dbReference>
<evidence type="ECO:0000256" key="2">
    <source>
        <dbReference type="ARBA" id="ARBA00022803"/>
    </source>
</evidence>
<keyword evidence="4" id="KW-1185">Reference proteome</keyword>
<dbReference type="InterPro" id="IPR011990">
    <property type="entry name" value="TPR-like_helical_dom_sf"/>
</dbReference>
<dbReference type="InterPro" id="IPR019734">
    <property type="entry name" value="TPR_rpt"/>
</dbReference>
<evidence type="ECO:0000313" key="4">
    <source>
        <dbReference type="Proteomes" id="UP000007264"/>
    </source>
</evidence>